<organism evidence="1 2">
    <name type="scientific">Dentiscutata erythropus</name>
    <dbReference type="NCBI Taxonomy" id="1348616"/>
    <lineage>
        <taxon>Eukaryota</taxon>
        <taxon>Fungi</taxon>
        <taxon>Fungi incertae sedis</taxon>
        <taxon>Mucoromycota</taxon>
        <taxon>Glomeromycotina</taxon>
        <taxon>Glomeromycetes</taxon>
        <taxon>Diversisporales</taxon>
        <taxon>Gigasporaceae</taxon>
        <taxon>Dentiscutata</taxon>
    </lineage>
</organism>
<dbReference type="AlphaFoldDB" id="A0A9N9PCA0"/>
<gene>
    <name evidence="1" type="ORF">DERYTH_LOCUS23854</name>
</gene>
<evidence type="ECO:0000313" key="2">
    <source>
        <dbReference type="Proteomes" id="UP000789405"/>
    </source>
</evidence>
<evidence type="ECO:0000313" key="1">
    <source>
        <dbReference type="EMBL" id="CAG8803267.1"/>
    </source>
</evidence>
<accession>A0A9N9PCA0</accession>
<reference evidence="1" key="1">
    <citation type="submission" date="2021-06" db="EMBL/GenBank/DDBJ databases">
        <authorList>
            <person name="Kallberg Y."/>
            <person name="Tangrot J."/>
            <person name="Rosling A."/>
        </authorList>
    </citation>
    <scope>NUCLEOTIDE SEQUENCE</scope>
    <source>
        <strain evidence="1">MA453B</strain>
    </source>
</reference>
<protein>
    <submittedName>
        <fullName evidence="1">28376_t:CDS:1</fullName>
    </submittedName>
</protein>
<feature type="non-terminal residue" evidence="1">
    <location>
        <position position="87"/>
    </location>
</feature>
<dbReference type="Proteomes" id="UP000789405">
    <property type="component" value="Unassembled WGS sequence"/>
</dbReference>
<name>A0A9N9PCA0_9GLOM</name>
<sequence>VNKAFDKVMSEINKSIEKALNDNYIDKDTEKAKNKQKRKFSIVKDIGHEYVYNLEEMALHNRDVTEEYVKFFLRELKENSKTSNAAV</sequence>
<proteinExistence type="predicted"/>
<dbReference type="EMBL" id="CAJVPY010037760">
    <property type="protein sequence ID" value="CAG8803267.1"/>
    <property type="molecule type" value="Genomic_DNA"/>
</dbReference>
<comment type="caution">
    <text evidence="1">The sequence shown here is derived from an EMBL/GenBank/DDBJ whole genome shotgun (WGS) entry which is preliminary data.</text>
</comment>
<keyword evidence="2" id="KW-1185">Reference proteome</keyword>
<feature type="non-terminal residue" evidence="1">
    <location>
        <position position="1"/>
    </location>
</feature>